<accession>A0A151Z6N1</accession>
<evidence type="ECO:0000259" key="2">
    <source>
        <dbReference type="Pfam" id="PF01764"/>
    </source>
</evidence>
<feature type="transmembrane region" description="Helical" evidence="1">
    <location>
        <begin position="257"/>
        <end position="279"/>
    </location>
</feature>
<sequence length="454" mass="52562">MRISFEYARRMTNYEDYIATINSNSKEWINEMSIFFKDVQSCGNQKSFDEDRFVMSSILSKASYFKTREEIENVLESYTAILPPSSSNVIEKLYSFQPCHSSNKVIVAMDRMDNMYCAFSGTENTTDLALDVACGFMEKIHLHKPHSLYNTINRYDWITTIIEDLCLLSVKCGRKNLVFTGHSIAGLKALCSILTALEIQSENQIVKSSGLSFKYITFGGPSYLHQEALKTLQDNQQPMFYSFINEFDIVPVISHHVYIFIDLLSLVLIMVYTLVGSILSRSIPTFYQLSILSIPFLLVKLWQYVYTLIFDNGYQPPCSLYYNSKNSVYDQLHNVECQFTNNINNIKRLWNLDKFVLAKDHLIDCYIERMLQSFLDRKNNVITHKPPQPQKPHVKISKSKLLDCTKNSNLKKKTNSIIFKGMCWYFVSQIVWFLLSMVFLVSLFPLNFSSDSSQ</sequence>
<dbReference type="InterPro" id="IPR029058">
    <property type="entry name" value="AB_hydrolase_fold"/>
</dbReference>
<evidence type="ECO:0000256" key="1">
    <source>
        <dbReference type="SAM" id="Phobius"/>
    </source>
</evidence>
<reference evidence="3 4" key="1">
    <citation type="submission" date="2015-12" db="EMBL/GenBank/DDBJ databases">
        <title>Dictyostelia acquired genes for synthesis and detection of signals that induce cell-type specialization by lateral gene transfer from prokaryotes.</title>
        <authorList>
            <person name="Gloeckner G."/>
            <person name="Schaap P."/>
        </authorList>
    </citation>
    <scope>NUCLEOTIDE SEQUENCE [LARGE SCALE GENOMIC DNA]</scope>
    <source>
        <strain evidence="3 4">TK</strain>
    </source>
</reference>
<protein>
    <recommendedName>
        <fullName evidence="2">Fungal lipase-type domain-containing protein</fullName>
    </recommendedName>
</protein>
<proteinExistence type="predicted"/>
<feature type="domain" description="Fungal lipase-type" evidence="2">
    <location>
        <begin position="118"/>
        <end position="254"/>
    </location>
</feature>
<dbReference type="InParanoid" id="A0A151Z6N1"/>
<keyword evidence="4" id="KW-1185">Reference proteome</keyword>
<dbReference type="Pfam" id="PF01764">
    <property type="entry name" value="Lipase_3"/>
    <property type="match status" value="1"/>
</dbReference>
<organism evidence="3 4">
    <name type="scientific">Tieghemostelium lacteum</name>
    <name type="common">Slime mold</name>
    <name type="synonym">Dictyostelium lacteum</name>
    <dbReference type="NCBI Taxonomy" id="361077"/>
    <lineage>
        <taxon>Eukaryota</taxon>
        <taxon>Amoebozoa</taxon>
        <taxon>Evosea</taxon>
        <taxon>Eumycetozoa</taxon>
        <taxon>Dictyostelia</taxon>
        <taxon>Dictyosteliales</taxon>
        <taxon>Raperosteliaceae</taxon>
        <taxon>Tieghemostelium</taxon>
    </lineage>
</organism>
<name>A0A151Z6N1_TIELA</name>
<gene>
    <name evidence="3" type="ORF">DLAC_09543</name>
</gene>
<keyword evidence="1" id="KW-0472">Membrane</keyword>
<evidence type="ECO:0000313" key="4">
    <source>
        <dbReference type="Proteomes" id="UP000076078"/>
    </source>
</evidence>
<feature type="transmembrane region" description="Helical" evidence="1">
    <location>
        <begin position="422"/>
        <end position="444"/>
    </location>
</feature>
<comment type="caution">
    <text evidence="3">The sequence shown here is derived from an EMBL/GenBank/DDBJ whole genome shotgun (WGS) entry which is preliminary data.</text>
</comment>
<dbReference type="EMBL" id="LODT01000039">
    <property type="protein sequence ID" value="KYQ89588.1"/>
    <property type="molecule type" value="Genomic_DNA"/>
</dbReference>
<dbReference type="OrthoDB" id="20876at2759"/>
<dbReference type="InterPro" id="IPR002921">
    <property type="entry name" value="Fungal_lipase-type"/>
</dbReference>
<dbReference type="GO" id="GO:0006629">
    <property type="term" value="P:lipid metabolic process"/>
    <property type="evidence" value="ECO:0007669"/>
    <property type="project" value="InterPro"/>
</dbReference>
<keyword evidence="1" id="KW-0812">Transmembrane</keyword>
<dbReference type="FunCoup" id="A0A151Z6N1">
    <property type="interactions" value="738"/>
</dbReference>
<dbReference type="Proteomes" id="UP000076078">
    <property type="component" value="Unassembled WGS sequence"/>
</dbReference>
<keyword evidence="1" id="KW-1133">Transmembrane helix</keyword>
<dbReference type="AlphaFoldDB" id="A0A151Z6N1"/>
<evidence type="ECO:0000313" key="3">
    <source>
        <dbReference type="EMBL" id="KYQ89588.1"/>
    </source>
</evidence>
<dbReference type="Gene3D" id="3.40.50.1820">
    <property type="entry name" value="alpha/beta hydrolase"/>
    <property type="match status" value="1"/>
</dbReference>
<dbReference type="SUPFAM" id="SSF53474">
    <property type="entry name" value="alpha/beta-Hydrolases"/>
    <property type="match status" value="1"/>
</dbReference>